<dbReference type="EMBL" id="OFSP01000062">
    <property type="protein sequence ID" value="SOY76329.1"/>
    <property type="molecule type" value="Genomic_DNA"/>
</dbReference>
<organism evidence="2">
    <name type="scientific">Cupriavidus taiwanensis</name>
    <dbReference type="NCBI Taxonomy" id="164546"/>
    <lineage>
        <taxon>Bacteria</taxon>
        <taxon>Pseudomonadati</taxon>
        <taxon>Pseudomonadota</taxon>
        <taxon>Betaproteobacteria</taxon>
        <taxon>Burkholderiales</taxon>
        <taxon>Burkholderiaceae</taxon>
        <taxon>Cupriavidus</taxon>
    </lineage>
</organism>
<keyword evidence="3" id="KW-0614">Plasmid</keyword>
<evidence type="ECO:0000313" key="4">
    <source>
        <dbReference type="Proteomes" id="UP000254259"/>
    </source>
</evidence>
<dbReference type="Proteomes" id="UP000257016">
    <property type="component" value="Unassembled WGS sequence"/>
</dbReference>
<dbReference type="EMBL" id="OFSN01000050">
    <property type="protein sequence ID" value="SOY77896.1"/>
    <property type="molecule type" value="Genomic_DNA"/>
</dbReference>
<dbReference type="Proteomes" id="UP000254259">
    <property type="component" value="Plasmid CBM2636p"/>
</dbReference>
<geneLocation type="plasmid" evidence="5">
    <name>cbm2589_p</name>
</geneLocation>
<evidence type="ECO:0000313" key="5">
    <source>
        <dbReference type="Proteomes" id="UP000256297"/>
    </source>
</evidence>
<evidence type="ECO:0000313" key="1">
    <source>
        <dbReference type="EMBL" id="SOY76329.1"/>
    </source>
</evidence>
<dbReference type="EMBL" id="LT984815">
    <property type="protein sequence ID" value="SPD69128.1"/>
    <property type="molecule type" value="Genomic_DNA"/>
</dbReference>
<accession>A0A375CR55</accession>
<sequence>MLDAGGGRLGRRCGGRAIRSDNELLIGPKGDTGEYPENCWTYCLGPAGTFVARVLADGTRA</sequence>
<evidence type="ECO:0000313" key="3">
    <source>
        <dbReference type="EMBL" id="SPD69128.1"/>
    </source>
</evidence>
<protein>
    <submittedName>
        <fullName evidence="2">Uncharacterized protein</fullName>
    </submittedName>
</protein>
<reference evidence="4 5" key="1">
    <citation type="submission" date="2018-01" db="EMBL/GenBank/DDBJ databases">
        <authorList>
            <person name="Clerissi C."/>
        </authorList>
    </citation>
    <scope>NUCLEOTIDE SEQUENCE</scope>
    <source>
        <strain evidence="2">Cupriavidus taiwanensis LMG 19430</strain>
        <strain evidence="1">Cupriavidus taiwanensis STM 3521</strain>
        <strain evidence="3">Cupriavidus taiwanensis SWF 66322</strain>
        <plasmid evidence="5">cbm2589_p</plasmid>
        <plasmid evidence="4">cbm2636p</plasmid>
        <plasmid evidence="3">CBM2636p</plasmid>
    </source>
</reference>
<name>A0A375CR55_9BURK</name>
<geneLocation type="plasmid" evidence="4">
    <name>cbm2636p</name>
</geneLocation>
<evidence type="ECO:0000313" key="2">
    <source>
        <dbReference type="EMBL" id="SOY77896.1"/>
    </source>
</evidence>
<dbReference type="AlphaFoldDB" id="A0A375CR55"/>
<proteinExistence type="predicted"/>
<geneLocation type="plasmid" evidence="3">
    <name>CBM2636p</name>
</geneLocation>
<dbReference type="Proteomes" id="UP000256297">
    <property type="component" value="Plasmid CBM2589_p"/>
</dbReference>
<gene>
    <name evidence="2" type="ORF">CBM2586_P30028</name>
    <name evidence="1" type="ORF">CBM2589_P30030</name>
    <name evidence="3" type="ORF">CBM2636_P10039</name>
</gene>